<keyword evidence="2" id="KW-1185">Reference proteome</keyword>
<name>A0ABT6ML42_9NOCA</name>
<gene>
    <name evidence="1" type="ORF">M2280_006294</name>
</gene>
<sequence length="213" mass="23251">MTSAWSAHRLPLIRIAGRLLTSDLDCSPGDSWIRQAMLALAAQPRYSDVEESDISDLAVRWAGSRRTVVDGSYRWHSVPWPAEERGPYDADADADAETDQHCVSRSCCESPCSEPPFIRSPPAGLAVIARPLCVKSSYSAVGTSGPPGAVRWMSDGAVGSCRYEAGTAYRAIDIHASWTTGLLRVRRRVNGVRRRSNACGLPLRASRDRHRAS</sequence>
<protein>
    <submittedName>
        <fullName evidence="1">Uncharacterized protein</fullName>
    </submittedName>
</protein>
<dbReference type="EMBL" id="JARXVC010000035">
    <property type="protein sequence ID" value="MDH6285030.1"/>
    <property type="molecule type" value="Genomic_DNA"/>
</dbReference>
<evidence type="ECO:0000313" key="2">
    <source>
        <dbReference type="Proteomes" id="UP001160334"/>
    </source>
</evidence>
<evidence type="ECO:0000313" key="1">
    <source>
        <dbReference type="EMBL" id="MDH6285030.1"/>
    </source>
</evidence>
<proteinExistence type="predicted"/>
<comment type="caution">
    <text evidence="1">The sequence shown here is derived from an EMBL/GenBank/DDBJ whole genome shotgun (WGS) entry which is preliminary data.</text>
</comment>
<dbReference type="Proteomes" id="UP001160334">
    <property type="component" value="Unassembled WGS sequence"/>
</dbReference>
<accession>A0ABT6ML42</accession>
<organism evidence="1 2">
    <name type="scientific">Prescottella agglutinans</name>
    <dbReference type="NCBI Taxonomy" id="1644129"/>
    <lineage>
        <taxon>Bacteria</taxon>
        <taxon>Bacillati</taxon>
        <taxon>Actinomycetota</taxon>
        <taxon>Actinomycetes</taxon>
        <taxon>Mycobacteriales</taxon>
        <taxon>Nocardiaceae</taxon>
        <taxon>Prescottella</taxon>
    </lineage>
</organism>
<reference evidence="1 2" key="1">
    <citation type="submission" date="2023-04" db="EMBL/GenBank/DDBJ databases">
        <title>Forest soil microbial communities from Buena Vista Peninsula, Colon Province, Panama.</title>
        <authorList>
            <person name="Bouskill N."/>
        </authorList>
    </citation>
    <scope>NUCLEOTIDE SEQUENCE [LARGE SCALE GENOMIC DNA]</scope>
    <source>
        <strain evidence="1 2">CFH S0262</strain>
    </source>
</reference>